<reference evidence="2" key="1">
    <citation type="submission" date="2016-04" db="EMBL/GenBank/DDBJ databases">
        <authorList>
            <person name="Evans L.H."/>
            <person name="Alamgir A."/>
            <person name="Owens N."/>
            <person name="Weber N.D."/>
            <person name="Virtaneva K."/>
            <person name="Barbian K."/>
            <person name="Babar A."/>
            <person name="Rosenke K."/>
        </authorList>
    </citation>
    <scope>NUCLEOTIDE SEQUENCE [LARGE SCALE GENOMIC DNA]</scope>
    <source>
        <strain evidence="2">CBS 101.48</strain>
    </source>
</reference>
<dbReference type="InterPro" id="IPR019487">
    <property type="entry name" value="RAM_signalling_pathway_SOG2"/>
</dbReference>
<dbReference type="STRING" id="4829.A0A163JPD9"/>
<protein>
    <submittedName>
        <fullName evidence="2">Uncharacterized protein</fullName>
    </submittedName>
</protein>
<feature type="compositionally biased region" description="Polar residues" evidence="1">
    <location>
        <begin position="1"/>
        <end position="22"/>
    </location>
</feature>
<dbReference type="EMBL" id="LT554349">
    <property type="protein sequence ID" value="SAM04086.1"/>
    <property type="molecule type" value="Genomic_DNA"/>
</dbReference>
<feature type="region of interest" description="Disordered" evidence="1">
    <location>
        <begin position="50"/>
        <end position="95"/>
    </location>
</feature>
<feature type="region of interest" description="Disordered" evidence="1">
    <location>
        <begin position="1"/>
        <end position="25"/>
    </location>
</feature>
<dbReference type="Proteomes" id="UP000078561">
    <property type="component" value="Unassembled WGS sequence"/>
</dbReference>
<gene>
    <name evidence="2" type="primary">ABSGL_09946.1 scaffold 11783</name>
</gene>
<dbReference type="InParanoid" id="A0A163JPD9"/>
<proteinExistence type="predicted"/>
<evidence type="ECO:0000313" key="3">
    <source>
        <dbReference type="Proteomes" id="UP000078561"/>
    </source>
</evidence>
<dbReference type="AlphaFoldDB" id="A0A163JPD9"/>
<evidence type="ECO:0000256" key="1">
    <source>
        <dbReference type="SAM" id="MobiDB-lite"/>
    </source>
</evidence>
<accession>A0A163JPD9</accession>
<organism evidence="2">
    <name type="scientific">Absidia glauca</name>
    <name type="common">Pin mould</name>
    <dbReference type="NCBI Taxonomy" id="4829"/>
    <lineage>
        <taxon>Eukaryota</taxon>
        <taxon>Fungi</taxon>
        <taxon>Fungi incertae sedis</taxon>
        <taxon>Mucoromycota</taxon>
        <taxon>Mucoromycotina</taxon>
        <taxon>Mucoromycetes</taxon>
        <taxon>Mucorales</taxon>
        <taxon>Cunninghamellaceae</taxon>
        <taxon>Absidia</taxon>
    </lineage>
</organism>
<dbReference type="OMA" id="CISRIGN"/>
<dbReference type="Pfam" id="PF10428">
    <property type="entry name" value="SOG2"/>
    <property type="match status" value="1"/>
</dbReference>
<feature type="compositionally biased region" description="Low complexity" evidence="1">
    <location>
        <begin position="73"/>
        <end position="89"/>
    </location>
</feature>
<evidence type="ECO:0000313" key="2">
    <source>
        <dbReference type="EMBL" id="SAM04086.1"/>
    </source>
</evidence>
<dbReference type="OrthoDB" id="1394818at2759"/>
<keyword evidence="3" id="KW-1185">Reference proteome</keyword>
<sequence length="413" mass="45755">METSVSEGTHGTARSSKPSRPMTTVAGLSMNKHGLSMNSLRSQRPQQVYMALPPPPLNLNNSMPPLRKHSLDSKTSGTHSTSSSFSSSSPLACSPNNDFDQQQKVQCDWHSASQSLLFTTSSLCQAIRQCLRTSSCTDNVAFFTSLGHQLQQVHDQLESATTTTTNGSDPTILLPLMTLCISTLRDVCTQLHIRRDDLILDNKTFRHLLLAIHGTTLDLKEVCESIHRPLTTTAVTTTAPTTTRHRSHSDYHPPPQHGLYAHLKMAVSASSHLIEVLNQSRASMLAERHPGLEDKLAMLDQPIQQAITSTHQLNEHLDRAPSHTIQFWEDTNLFLKTFVSLMSLIRSLSTEDEVNWPKTVKQGCLHLTRVTAEIAKLWNNDPLFVQDGFYLGKTGDEIALSAKPASFLIPPKQ</sequence>
<name>A0A163JPD9_ABSGL</name>